<keyword evidence="3 14" id="KW-0808">Transferase</keyword>
<evidence type="ECO:0000259" key="17">
    <source>
        <dbReference type="PROSITE" id="PS51449"/>
    </source>
</evidence>
<gene>
    <name evidence="14 19" type="primary">miaB</name>
    <name evidence="19" type="ORF">ELQ94_05955</name>
</gene>
<comment type="cofactor">
    <cofactor evidence="14">
        <name>[4Fe-4S] cluster</name>
        <dbReference type="ChEBI" id="CHEBI:49883"/>
    </cofactor>
    <text evidence="14">Binds 2 [4Fe-4S] clusters. One cluster is coordinated with 3 cysteines and an exchangeable S-adenosyl-L-methionine.</text>
</comment>
<accession>A0A433JSA4</accession>
<protein>
    <recommendedName>
        <fullName evidence="11 14">tRNA-2-methylthio-N(6)-dimethylallyladenosine synthase</fullName>
        <ecNumber evidence="9 14">2.8.4.3</ecNumber>
    </recommendedName>
    <alternativeName>
        <fullName evidence="13 14">(Dimethylallyl)adenosine tRNA methylthiotransferase MiaB</fullName>
    </alternativeName>
    <alternativeName>
        <fullName evidence="12 14">tRNA-i(6)A37 methylthiotransferase</fullName>
    </alternativeName>
</protein>
<dbReference type="PROSITE" id="PS51918">
    <property type="entry name" value="RADICAL_SAM"/>
    <property type="match status" value="1"/>
</dbReference>
<dbReference type="GO" id="GO:0005829">
    <property type="term" value="C:cytosol"/>
    <property type="evidence" value="ECO:0007669"/>
    <property type="project" value="TreeGrafter"/>
</dbReference>
<dbReference type="InterPro" id="IPR020612">
    <property type="entry name" value="Methylthiotransferase_CS"/>
</dbReference>
<keyword evidence="14" id="KW-0963">Cytoplasm</keyword>
<evidence type="ECO:0000256" key="14">
    <source>
        <dbReference type="HAMAP-Rule" id="MF_01864"/>
    </source>
</evidence>
<comment type="subcellular location">
    <subcellularLocation>
        <location evidence="14">Cytoplasm</location>
    </subcellularLocation>
</comment>
<dbReference type="SFLD" id="SFLDG01082">
    <property type="entry name" value="B12-binding_domain_containing"/>
    <property type="match status" value="1"/>
</dbReference>
<dbReference type="HAMAP" id="MF_01864">
    <property type="entry name" value="tRNA_metthiotr_MiaB"/>
    <property type="match status" value="1"/>
</dbReference>
<keyword evidence="6 14" id="KW-0479">Metal-binding</keyword>
<dbReference type="SFLD" id="SFLDS00029">
    <property type="entry name" value="Radical_SAM"/>
    <property type="match status" value="1"/>
</dbReference>
<dbReference type="Pfam" id="PF04055">
    <property type="entry name" value="Radical_SAM"/>
    <property type="match status" value="1"/>
</dbReference>
<dbReference type="PROSITE" id="PS01278">
    <property type="entry name" value="MTTASE_RADICAL"/>
    <property type="match status" value="1"/>
</dbReference>
<evidence type="ECO:0000313" key="19">
    <source>
        <dbReference type="EMBL" id="RUR01070.1"/>
    </source>
</evidence>
<evidence type="ECO:0000256" key="1">
    <source>
        <dbReference type="ARBA" id="ARBA00003234"/>
    </source>
</evidence>
<dbReference type="InterPro" id="IPR023404">
    <property type="entry name" value="rSAM_horseshoe"/>
</dbReference>
<feature type="domain" description="TRAM" evidence="16">
    <location>
        <begin position="395"/>
        <end position="465"/>
    </location>
</feature>
<keyword evidence="7 14" id="KW-0408">Iron</keyword>
<dbReference type="InterPro" id="IPR002792">
    <property type="entry name" value="TRAM_dom"/>
</dbReference>
<dbReference type="PROSITE" id="PS50926">
    <property type="entry name" value="TRAM"/>
    <property type="match status" value="1"/>
</dbReference>
<dbReference type="PANTHER" id="PTHR43020">
    <property type="entry name" value="CDK5 REGULATORY SUBUNIT-ASSOCIATED PROTEIN 1"/>
    <property type="match status" value="1"/>
</dbReference>
<comment type="caution">
    <text evidence="19">The sequence shown here is derived from an EMBL/GenBank/DDBJ whole genome shotgun (WGS) entry which is preliminary data.</text>
</comment>
<dbReference type="Gene3D" id="3.80.30.20">
    <property type="entry name" value="tm_1862 like domain"/>
    <property type="match status" value="1"/>
</dbReference>
<evidence type="ECO:0000256" key="8">
    <source>
        <dbReference type="ARBA" id="ARBA00023014"/>
    </source>
</evidence>
<dbReference type="GO" id="GO:0035597">
    <property type="term" value="F:tRNA-2-methylthio-N(6)-dimethylallyladenosine(37) synthase activity"/>
    <property type="evidence" value="ECO:0007669"/>
    <property type="project" value="UniProtKB-EC"/>
</dbReference>
<comment type="similarity">
    <text evidence="14">Belongs to the methylthiotransferase family. MiaB subfamily.</text>
</comment>
<keyword evidence="4 14" id="KW-0949">S-adenosyl-L-methionine</keyword>
<dbReference type="InterPro" id="IPR006638">
    <property type="entry name" value="Elp3/MiaA/NifB-like_rSAM"/>
</dbReference>
<dbReference type="SUPFAM" id="SSF102114">
    <property type="entry name" value="Radical SAM enzymes"/>
    <property type="match status" value="1"/>
</dbReference>
<feature type="compositionally biased region" description="Basic and acidic residues" evidence="15">
    <location>
        <begin position="473"/>
        <end position="483"/>
    </location>
</feature>
<dbReference type="InterPro" id="IPR038135">
    <property type="entry name" value="Methylthiotransferase_N_sf"/>
</dbReference>
<comment type="subunit">
    <text evidence="14">Monomer.</text>
</comment>
<evidence type="ECO:0000259" key="16">
    <source>
        <dbReference type="PROSITE" id="PS50926"/>
    </source>
</evidence>
<feature type="domain" description="MTTase N-terminal" evidence="17">
    <location>
        <begin position="24"/>
        <end position="139"/>
    </location>
</feature>
<dbReference type="PANTHER" id="PTHR43020:SF2">
    <property type="entry name" value="MITOCHONDRIAL TRNA METHYLTHIOTRANSFERASE CDK5RAP1"/>
    <property type="match status" value="1"/>
</dbReference>
<dbReference type="FunFam" id="3.80.30.20:FF:000001">
    <property type="entry name" value="tRNA-2-methylthio-N(6)-dimethylallyladenosine synthase 2"/>
    <property type="match status" value="1"/>
</dbReference>
<evidence type="ECO:0000256" key="12">
    <source>
        <dbReference type="ARBA" id="ARBA00080698"/>
    </source>
</evidence>
<dbReference type="Pfam" id="PF00919">
    <property type="entry name" value="UPF0004"/>
    <property type="match status" value="1"/>
</dbReference>
<evidence type="ECO:0000256" key="15">
    <source>
        <dbReference type="SAM" id="MobiDB-lite"/>
    </source>
</evidence>
<feature type="binding site" evidence="14">
    <location>
        <position position="102"/>
    </location>
    <ligand>
        <name>[4Fe-4S] cluster</name>
        <dbReference type="ChEBI" id="CHEBI:49883"/>
        <label>1</label>
    </ligand>
</feature>
<feature type="binding site" evidence="14">
    <location>
        <position position="33"/>
    </location>
    <ligand>
        <name>[4Fe-4S] cluster</name>
        <dbReference type="ChEBI" id="CHEBI:49883"/>
        <label>1</label>
    </ligand>
</feature>
<feature type="binding site" evidence="14">
    <location>
        <position position="183"/>
    </location>
    <ligand>
        <name>[4Fe-4S] cluster</name>
        <dbReference type="ChEBI" id="CHEBI:49883"/>
        <label>2</label>
        <note>4Fe-4S-S-AdoMet</note>
    </ligand>
</feature>
<dbReference type="AlphaFoldDB" id="A0A433JSA4"/>
<dbReference type="SFLD" id="SFLDG01061">
    <property type="entry name" value="methylthiotransferase"/>
    <property type="match status" value="1"/>
</dbReference>
<dbReference type="GO" id="GO:0046872">
    <property type="term" value="F:metal ion binding"/>
    <property type="evidence" value="ECO:0007669"/>
    <property type="project" value="UniProtKB-KW"/>
</dbReference>
<reference evidence="19 20" key="1">
    <citation type="submission" date="2018-12" db="EMBL/GenBank/DDBJ databases">
        <authorList>
            <person name="Li F."/>
        </authorList>
    </citation>
    <scope>NUCLEOTIDE SEQUENCE [LARGE SCALE GENOMIC DNA]</scope>
    <source>
        <strain evidence="19 20">EGI 6500705</strain>
    </source>
</reference>
<dbReference type="Proteomes" id="UP000274909">
    <property type="component" value="Unassembled WGS sequence"/>
</dbReference>
<comment type="function">
    <text evidence="1 14">Catalyzes the methylthiolation of N6-(dimethylallyl)adenosine (i(6)A), leading to the formation of 2-methylthio-N6-(dimethylallyl)adenosine (ms(2)i(6)A) at position 37 in tRNAs that read codons beginning with uridine.</text>
</comment>
<evidence type="ECO:0000256" key="9">
    <source>
        <dbReference type="ARBA" id="ARBA00033765"/>
    </source>
</evidence>
<evidence type="ECO:0000256" key="2">
    <source>
        <dbReference type="ARBA" id="ARBA00022485"/>
    </source>
</evidence>
<feature type="binding site" evidence="14">
    <location>
        <position position="176"/>
    </location>
    <ligand>
        <name>[4Fe-4S] cluster</name>
        <dbReference type="ChEBI" id="CHEBI:49883"/>
        <label>2</label>
        <note>4Fe-4S-S-AdoMet</note>
    </ligand>
</feature>
<dbReference type="InterPro" id="IPR013848">
    <property type="entry name" value="Methylthiotransferase_N"/>
</dbReference>
<evidence type="ECO:0000259" key="18">
    <source>
        <dbReference type="PROSITE" id="PS51918"/>
    </source>
</evidence>
<feature type="binding site" evidence="14">
    <location>
        <position position="180"/>
    </location>
    <ligand>
        <name>[4Fe-4S] cluster</name>
        <dbReference type="ChEBI" id="CHEBI:49883"/>
        <label>2</label>
        <note>4Fe-4S-S-AdoMet</note>
    </ligand>
</feature>
<dbReference type="Gene3D" id="3.40.50.12160">
    <property type="entry name" value="Methylthiotransferase, N-terminal domain"/>
    <property type="match status" value="1"/>
</dbReference>
<feature type="domain" description="Radical SAM core" evidence="18">
    <location>
        <begin position="162"/>
        <end position="392"/>
    </location>
</feature>
<organism evidence="19 20">
    <name type="scientific">Labedella endophytica</name>
    <dbReference type="NCBI Taxonomy" id="1523160"/>
    <lineage>
        <taxon>Bacteria</taxon>
        <taxon>Bacillati</taxon>
        <taxon>Actinomycetota</taxon>
        <taxon>Actinomycetes</taxon>
        <taxon>Micrococcales</taxon>
        <taxon>Microbacteriaceae</taxon>
        <taxon>Labedella</taxon>
    </lineage>
</organism>
<dbReference type="RefSeq" id="WP_127048175.1">
    <property type="nucleotide sequence ID" value="NZ_RZGZ01000002.1"/>
</dbReference>
<dbReference type="GO" id="GO:0051539">
    <property type="term" value="F:4 iron, 4 sulfur cluster binding"/>
    <property type="evidence" value="ECO:0007669"/>
    <property type="project" value="UniProtKB-UniRule"/>
</dbReference>
<evidence type="ECO:0000256" key="3">
    <source>
        <dbReference type="ARBA" id="ARBA00022679"/>
    </source>
</evidence>
<dbReference type="InterPro" id="IPR058240">
    <property type="entry name" value="rSAM_sf"/>
</dbReference>
<dbReference type="CDD" id="cd01335">
    <property type="entry name" value="Radical_SAM"/>
    <property type="match status" value="1"/>
</dbReference>
<dbReference type="OrthoDB" id="9805215at2"/>
<evidence type="ECO:0000256" key="4">
    <source>
        <dbReference type="ARBA" id="ARBA00022691"/>
    </source>
</evidence>
<dbReference type="NCBIfam" id="TIGR00089">
    <property type="entry name" value="MiaB/RimO family radical SAM methylthiotransferase"/>
    <property type="match status" value="1"/>
</dbReference>
<proteinExistence type="inferred from homology"/>
<keyword evidence="20" id="KW-1185">Reference proteome</keyword>
<name>A0A433JSA4_9MICO</name>
<keyword evidence="5 14" id="KW-0819">tRNA processing</keyword>
<dbReference type="InterPro" id="IPR005839">
    <property type="entry name" value="Methylthiotransferase"/>
</dbReference>
<feature type="region of interest" description="Disordered" evidence="15">
    <location>
        <begin position="473"/>
        <end position="533"/>
    </location>
</feature>
<sequence>MSTITTPAFPAAASLDGTGATPVRTYEVRTFGCQMNVHDSERLSGSLEAAGYVRADGVDADVVVINTCAVRENADNKLYGNLGQLASIKRSHEGMQIAVGGCLAQKDKNVILEKAPWVDVVFGTHNMGSLPSLLERARHNGEAQLEILESLETFPSTLPTRRESTSSGWVSISVGCNNTCTFCIVPALRGKEKDRRPGDVLAEIQALVDDGAIEVTLLGQNVNSYGVEFGDRAAFGKLLRAAGTIDGLERIRFTSPHPAAFTDDVIDAMAETSTVMPQLHMPLQSGSDRVLKAMRRSYRSDRFLGILDRVRDRIPHAAISTDIIVGFPGETEEDFADTLRVVEASRFASAFTFQYSIRPGTPAATMGEQIPKAVVQERYERLTALQDRISLEENQKQVGREVAVLVSAGEGKRDAETDRVSGRAEDSRLVHVALPDGAARPRPGDIVTATVTYAAPWHLLAEATGDGAVRRTRSGDAWDRSEAESCAVPTPVGGDGRRAVSLGLPSLRVGRGEPATSRSIGTSPIYHLDDDRR</sequence>
<dbReference type="InterPro" id="IPR006463">
    <property type="entry name" value="MiaB_methiolase"/>
</dbReference>
<keyword evidence="8 14" id="KW-0411">Iron-sulfur</keyword>
<comment type="catalytic activity">
    <reaction evidence="10 14">
        <text>N(6)-dimethylallyladenosine(37) in tRNA + (sulfur carrier)-SH + AH2 + 2 S-adenosyl-L-methionine = 2-methylsulfanyl-N(6)-dimethylallyladenosine(37) in tRNA + (sulfur carrier)-H + 5'-deoxyadenosine + L-methionine + A + S-adenosyl-L-homocysteine + 2 H(+)</text>
        <dbReference type="Rhea" id="RHEA:37067"/>
        <dbReference type="Rhea" id="RHEA-COMP:10375"/>
        <dbReference type="Rhea" id="RHEA-COMP:10376"/>
        <dbReference type="Rhea" id="RHEA-COMP:14737"/>
        <dbReference type="Rhea" id="RHEA-COMP:14739"/>
        <dbReference type="ChEBI" id="CHEBI:13193"/>
        <dbReference type="ChEBI" id="CHEBI:15378"/>
        <dbReference type="ChEBI" id="CHEBI:17319"/>
        <dbReference type="ChEBI" id="CHEBI:17499"/>
        <dbReference type="ChEBI" id="CHEBI:29917"/>
        <dbReference type="ChEBI" id="CHEBI:57844"/>
        <dbReference type="ChEBI" id="CHEBI:57856"/>
        <dbReference type="ChEBI" id="CHEBI:59789"/>
        <dbReference type="ChEBI" id="CHEBI:64428"/>
        <dbReference type="ChEBI" id="CHEBI:74415"/>
        <dbReference type="ChEBI" id="CHEBI:74417"/>
        <dbReference type="EC" id="2.8.4.3"/>
    </reaction>
</comment>
<dbReference type="FunFam" id="3.40.50.12160:FF:000003">
    <property type="entry name" value="CDK5 regulatory subunit-associated protein 1"/>
    <property type="match status" value="1"/>
</dbReference>
<evidence type="ECO:0000313" key="20">
    <source>
        <dbReference type="Proteomes" id="UP000274909"/>
    </source>
</evidence>
<keyword evidence="2 14" id="KW-0004">4Fe-4S</keyword>
<dbReference type="PROSITE" id="PS51449">
    <property type="entry name" value="MTTASE_N"/>
    <property type="match status" value="1"/>
</dbReference>
<dbReference type="EMBL" id="RZGZ01000002">
    <property type="protein sequence ID" value="RUR01070.1"/>
    <property type="molecule type" value="Genomic_DNA"/>
</dbReference>
<dbReference type="SMART" id="SM00729">
    <property type="entry name" value="Elp3"/>
    <property type="match status" value="1"/>
</dbReference>
<dbReference type="EC" id="2.8.4.3" evidence="9 14"/>
<feature type="binding site" evidence="14">
    <location>
        <position position="68"/>
    </location>
    <ligand>
        <name>[4Fe-4S] cluster</name>
        <dbReference type="ChEBI" id="CHEBI:49883"/>
        <label>1</label>
    </ligand>
</feature>
<evidence type="ECO:0000256" key="11">
    <source>
        <dbReference type="ARBA" id="ARBA00068570"/>
    </source>
</evidence>
<evidence type="ECO:0000256" key="10">
    <source>
        <dbReference type="ARBA" id="ARBA00051425"/>
    </source>
</evidence>
<evidence type="ECO:0000256" key="5">
    <source>
        <dbReference type="ARBA" id="ARBA00022694"/>
    </source>
</evidence>
<evidence type="ECO:0000256" key="6">
    <source>
        <dbReference type="ARBA" id="ARBA00022723"/>
    </source>
</evidence>
<dbReference type="InterPro" id="IPR007197">
    <property type="entry name" value="rSAM"/>
</dbReference>
<evidence type="ECO:0000256" key="13">
    <source>
        <dbReference type="ARBA" id="ARBA00081141"/>
    </source>
</evidence>
<dbReference type="NCBIfam" id="TIGR01574">
    <property type="entry name" value="miaB-methiolase"/>
    <property type="match status" value="1"/>
</dbReference>
<dbReference type="SFLD" id="SFLDF00273">
    <property type="entry name" value="(dimethylallyl)adenosine_tRNA"/>
    <property type="match status" value="1"/>
</dbReference>
<evidence type="ECO:0000256" key="7">
    <source>
        <dbReference type="ARBA" id="ARBA00023004"/>
    </source>
</evidence>